<protein>
    <submittedName>
        <fullName evidence="1">Uncharacterized protein</fullName>
    </submittedName>
</protein>
<gene>
    <name evidence="1" type="ORF">SAMN05421863_10755</name>
</gene>
<dbReference type="AlphaFoldDB" id="A0A1I4V2C8"/>
<dbReference type="Proteomes" id="UP000183287">
    <property type="component" value="Unassembled WGS sequence"/>
</dbReference>
<evidence type="ECO:0000313" key="1">
    <source>
        <dbReference type="EMBL" id="SFM95397.1"/>
    </source>
</evidence>
<sequence>MPSRPGPTRRNFGAGETRVGFLRAQVAAAGRFADRGWGSHPGVLSEANGRSIVWSYSAQAQLEFYRALNLTS</sequence>
<dbReference type="RefSeq" id="WP_143083508.1">
    <property type="nucleotide sequence ID" value="NZ_FOUB01000075.1"/>
</dbReference>
<name>A0A1I4V2C8_9PROT</name>
<evidence type="ECO:0000313" key="2">
    <source>
        <dbReference type="Proteomes" id="UP000183287"/>
    </source>
</evidence>
<accession>A0A1I4V2C8</accession>
<proteinExistence type="predicted"/>
<dbReference type="EMBL" id="FOUB01000075">
    <property type="protein sequence ID" value="SFM95397.1"/>
    <property type="molecule type" value="Genomic_DNA"/>
</dbReference>
<reference evidence="2" key="1">
    <citation type="submission" date="2016-10" db="EMBL/GenBank/DDBJ databases">
        <authorList>
            <person name="Varghese N."/>
            <person name="Submissions S."/>
        </authorList>
    </citation>
    <scope>NUCLEOTIDE SEQUENCE [LARGE SCALE GENOMIC DNA]</scope>
    <source>
        <strain evidence="2">Nm44</strain>
    </source>
</reference>
<keyword evidence="2" id="KW-1185">Reference proteome</keyword>
<organism evidence="1 2">
    <name type="scientific">Nitrosomonas communis</name>
    <dbReference type="NCBI Taxonomy" id="44574"/>
    <lineage>
        <taxon>Bacteria</taxon>
        <taxon>Pseudomonadati</taxon>
        <taxon>Pseudomonadota</taxon>
        <taxon>Betaproteobacteria</taxon>
        <taxon>Nitrosomonadales</taxon>
        <taxon>Nitrosomonadaceae</taxon>
        <taxon>Nitrosomonas</taxon>
    </lineage>
</organism>